<sequence length="133" mass="15407">MLLSTVVCQDNFLDQNHILNQINNKDFIKDLNQKSIDFAKEQVKKNPDYFKGFDQQDKKNQDFTNDIYQQAKKDQEYYESASKAVIGMSIVFMILIIVVPIAICICVVVTVVVVIKKKKKDPQHEYSAVRFNV</sequence>
<evidence type="ECO:0000256" key="1">
    <source>
        <dbReference type="SAM" id="Phobius"/>
    </source>
</evidence>
<feature type="transmembrane region" description="Helical" evidence="1">
    <location>
        <begin position="90"/>
        <end position="115"/>
    </location>
</feature>
<proteinExistence type="predicted"/>
<dbReference type="Proteomes" id="UP000887540">
    <property type="component" value="Unplaced"/>
</dbReference>
<keyword evidence="1" id="KW-0812">Transmembrane</keyword>
<name>A0A914D2L5_9BILA</name>
<keyword evidence="2" id="KW-1185">Reference proteome</keyword>
<organism evidence="2 3">
    <name type="scientific">Acrobeloides nanus</name>
    <dbReference type="NCBI Taxonomy" id="290746"/>
    <lineage>
        <taxon>Eukaryota</taxon>
        <taxon>Metazoa</taxon>
        <taxon>Ecdysozoa</taxon>
        <taxon>Nematoda</taxon>
        <taxon>Chromadorea</taxon>
        <taxon>Rhabditida</taxon>
        <taxon>Tylenchina</taxon>
        <taxon>Cephalobomorpha</taxon>
        <taxon>Cephaloboidea</taxon>
        <taxon>Cephalobidae</taxon>
        <taxon>Acrobeloides</taxon>
    </lineage>
</organism>
<dbReference type="AlphaFoldDB" id="A0A914D2L5"/>
<dbReference type="WBParaSite" id="ACRNAN_scaffold17234.g13552.t1">
    <property type="protein sequence ID" value="ACRNAN_scaffold17234.g13552.t1"/>
    <property type="gene ID" value="ACRNAN_scaffold17234.g13552"/>
</dbReference>
<evidence type="ECO:0000313" key="3">
    <source>
        <dbReference type="WBParaSite" id="ACRNAN_scaffold17234.g13552.t1"/>
    </source>
</evidence>
<keyword evidence="1" id="KW-0472">Membrane</keyword>
<protein>
    <submittedName>
        <fullName evidence="3">Uncharacterized protein</fullName>
    </submittedName>
</protein>
<accession>A0A914D2L5</accession>
<keyword evidence="1" id="KW-1133">Transmembrane helix</keyword>
<evidence type="ECO:0000313" key="2">
    <source>
        <dbReference type="Proteomes" id="UP000887540"/>
    </source>
</evidence>
<reference evidence="3" key="1">
    <citation type="submission" date="2022-11" db="UniProtKB">
        <authorList>
            <consortium name="WormBaseParasite"/>
        </authorList>
    </citation>
    <scope>IDENTIFICATION</scope>
</reference>